<dbReference type="InterPro" id="IPR046349">
    <property type="entry name" value="C1-like_sf"/>
</dbReference>
<dbReference type="GO" id="GO:0004143">
    <property type="term" value="F:ATP-dependent diacylglycerol kinase activity"/>
    <property type="evidence" value="ECO:0007669"/>
    <property type="project" value="UniProtKB-EC"/>
</dbReference>
<dbReference type="Proteomes" id="UP001153709">
    <property type="component" value="Chromosome 4"/>
</dbReference>
<dbReference type="PROSITE" id="PS50081">
    <property type="entry name" value="ZF_DAG_PE_2"/>
    <property type="match status" value="2"/>
</dbReference>
<keyword evidence="15" id="KW-1185">Reference proteome</keyword>
<evidence type="ECO:0000256" key="1">
    <source>
        <dbReference type="ARBA" id="ARBA00001383"/>
    </source>
</evidence>
<evidence type="ECO:0000256" key="7">
    <source>
        <dbReference type="ARBA" id="ARBA00022777"/>
    </source>
</evidence>
<dbReference type="PROSITE" id="PS50146">
    <property type="entry name" value="DAGK"/>
    <property type="match status" value="1"/>
</dbReference>
<dbReference type="Gene3D" id="3.40.50.10330">
    <property type="entry name" value="Probable inorganic polyphosphate/atp-NAD kinase, domain 1"/>
    <property type="match status" value="1"/>
</dbReference>
<evidence type="ECO:0000256" key="10">
    <source>
        <dbReference type="RuleBase" id="RU361128"/>
    </source>
</evidence>
<dbReference type="Gene3D" id="3.30.60.20">
    <property type="match status" value="1"/>
</dbReference>
<keyword evidence="11" id="KW-0472">Membrane</keyword>
<sequence>MGVFSKIYVERKNNMWIIGDLFPPYGFPGFFSAFVLCILSFYIFKKLSGDGNITVRGAVKGHSWTTVQITAKTWYCSVCESLLLNGIGVYCDCCGVCADPDCVKKANFALRCKIITSSDQNQLHHWVKGNLPFGASCKHCLEECSREPGLVDYRCCWCQMTVHTECLLKVEKVCDFGPFRRMIVPPWCVQTAKRKGALNKHLLLRGVRDPCWEKWTPLVVVANKKSGNGDGALVLSEFRKYLNPVQVIDLSERKPPAALQWCVLLSPKTVNILVAGGDGTVSWMLSTSHKLDLDPEPLLSIIPLGTGNDLSRVLNWGHQNSSELDVEDVLKNIIDAKLSELDRWKVEVISNRHLGLKLPNKTYFMYNYASIGVDAQVALNFHKTRDSIFYIYGSRLFNKMLYLTFGTQQVVTADCKNLEKRLDLYLDGKHIDLPELESIVILNISSWGAGVNLWSMVSDSSGTTSQSYHDGILEVVGIYSSFHMAQLQVGISTPLKLGQAKVVDIHLKQKAPMQVDGEPWEQPPGKLKVSFVNRCPVLINQNSSE</sequence>
<dbReference type="GO" id="GO:0046872">
    <property type="term" value="F:metal ion binding"/>
    <property type="evidence" value="ECO:0007669"/>
    <property type="project" value="UniProtKB-KW"/>
</dbReference>
<dbReference type="Pfam" id="PF00781">
    <property type="entry name" value="DAGK_cat"/>
    <property type="match status" value="1"/>
</dbReference>
<dbReference type="Gene3D" id="2.60.200.40">
    <property type="match status" value="1"/>
</dbReference>
<dbReference type="Pfam" id="PF00130">
    <property type="entry name" value="C1_1"/>
    <property type="match status" value="1"/>
</dbReference>
<dbReference type="PANTHER" id="PTHR11255">
    <property type="entry name" value="DIACYLGLYCEROL KINASE"/>
    <property type="match status" value="1"/>
</dbReference>
<keyword evidence="11" id="KW-0812">Transmembrane</keyword>
<gene>
    <name evidence="14" type="ORF">DIABBA_LOCUS6390</name>
</gene>
<dbReference type="InterPro" id="IPR000756">
    <property type="entry name" value="Diacylglycerol_kin_accessory"/>
</dbReference>
<evidence type="ECO:0000259" key="12">
    <source>
        <dbReference type="PROSITE" id="PS50081"/>
    </source>
</evidence>
<dbReference type="InterPro" id="IPR017438">
    <property type="entry name" value="ATP-NAD_kinase_N"/>
</dbReference>
<dbReference type="SMART" id="SM00109">
    <property type="entry name" value="C1"/>
    <property type="match status" value="2"/>
</dbReference>
<name>A0A9N9XBQ9_DIABA</name>
<dbReference type="CDD" id="cd20853">
    <property type="entry name" value="C1_DGKepsilon_typeIII_rpt2"/>
    <property type="match status" value="1"/>
</dbReference>
<feature type="domain" description="Phorbol-ester/DAG-type" evidence="12">
    <location>
        <begin position="61"/>
        <end position="112"/>
    </location>
</feature>
<keyword evidence="8" id="KW-0862">Zinc</keyword>
<dbReference type="PROSITE" id="PS00479">
    <property type="entry name" value="ZF_DAG_PE_1"/>
    <property type="match status" value="1"/>
</dbReference>
<evidence type="ECO:0000313" key="15">
    <source>
        <dbReference type="Proteomes" id="UP001153709"/>
    </source>
</evidence>
<evidence type="ECO:0000256" key="5">
    <source>
        <dbReference type="ARBA" id="ARBA00022737"/>
    </source>
</evidence>
<keyword evidence="7 10" id="KW-0418">Kinase</keyword>
<evidence type="ECO:0000259" key="13">
    <source>
        <dbReference type="PROSITE" id="PS50146"/>
    </source>
</evidence>
<dbReference type="GO" id="GO:0016020">
    <property type="term" value="C:membrane"/>
    <property type="evidence" value="ECO:0007669"/>
    <property type="project" value="TreeGrafter"/>
</dbReference>
<comment type="catalytic activity">
    <reaction evidence="1 10">
        <text>a 1,2-diacyl-sn-glycerol + ATP = a 1,2-diacyl-sn-glycero-3-phosphate + ADP + H(+)</text>
        <dbReference type="Rhea" id="RHEA:10272"/>
        <dbReference type="ChEBI" id="CHEBI:15378"/>
        <dbReference type="ChEBI" id="CHEBI:17815"/>
        <dbReference type="ChEBI" id="CHEBI:30616"/>
        <dbReference type="ChEBI" id="CHEBI:58608"/>
        <dbReference type="ChEBI" id="CHEBI:456216"/>
        <dbReference type="EC" id="2.7.1.107"/>
    </reaction>
</comment>
<proteinExistence type="inferred from homology"/>
<dbReference type="AlphaFoldDB" id="A0A9N9XBQ9"/>
<feature type="domain" description="DAGKc" evidence="13">
    <location>
        <begin position="213"/>
        <end position="350"/>
    </location>
</feature>
<keyword evidence="5" id="KW-0677">Repeat</keyword>
<dbReference type="PANTHER" id="PTHR11255:SF118">
    <property type="entry name" value="DIACYLGLYCEROL KINASE EPSILON"/>
    <property type="match status" value="1"/>
</dbReference>
<dbReference type="InterPro" id="IPR016064">
    <property type="entry name" value="NAD/diacylglycerol_kinase_sf"/>
</dbReference>
<dbReference type="EMBL" id="OU898279">
    <property type="protein sequence ID" value="CAG9832953.1"/>
    <property type="molecule type" value="Genomic_DNA"/>
</dbReference>
<feature type="transmembrane region" description="Helical" evidence="11">
    <location>
        <begin position="25"/>
        <end position="44"/>
    </location>
</feature>
<evidence type="ECO:0000256" key="6">
    <source>
        <dbReference type="ARBA" id="ARBA00022741"/>
    </source>
</evidence>
<keyword evidence="6 10" id="KW-0547">Nucleotide-binding</keyword>
<evidence type="ECO:0000256" key="4">
    <source>
        <dbReference type="ARBA" id="ARBA00022723"/>
    </source>
</evidence>
<organism evidence="14 15">
    <name type="scientific">Diabrotica balteata</name>
    <name type="common">Banded cucumber beetle</name>
    <dbReference type="NCBI Taxonomy" id="107213"/>
    <lineage>
        <taxon>Eukaryota</taxon>
        <taxon>Metazoa</taxon>
        <taxon>Ecdysozoa</taxon>
        <taxon>Arthropoda</taxon>
        <taxon>Hexapoda</taxon>
        <taxon>Insecta</taxon>
        <taxon>Pterygota</taxon>
        <taxon>Neoptera</taxon>
        <taxon>Endopterygota</taxon>
        <taxon>Coleoptera</taxon>
        <taxon>Polyphaga</taxon>
        <taxon>Cucujiformia</taxon>
        <taxon>Chrysomeloidea</taxon>
        <taxon>Chrysomelidae</taxon>
        <taxon>Galerucinae</taxon>
        <taxon>Diabroticina</taxon>
        <taxon>Diabroticites</taxon>
        <taxon>Diabrotica</taxon>
    </lineage>
</organism>
<dbReference type="SMART" id="SM00045">
    <property type="entry name" value="DAGKa"/>
    <property type="match status" value="1"/>
</dbReference>
<evidence type="ECO:0000256" key="2">
    <source>
        <dbReference type="ARBA" id="ARBA00009280"/>
    </source>
</evidence>
<dbReference type="InterPro" id="IPR001206">
    <property type="entry name" value="Diacylglycerol_kinase_cat_dom"/>
</dbReference>
<keyword evidence="9 10" id="KW-0067">ATP-binding</keyword>
<dbReference type="InterPro" id="IPR002219">
    <property type="entry name" value="PKC_DAG/PE"/>
</dbReference>
<keyword evidence="11" id="KW-1133">Transmembrane helix</keyword>
<reference evidence="14" key="1">
    <citation type="submission" date="2022-01" db="EMBL/GenBank/DDBJ databases">
        <authorList>
            <person name="King R."/>
        </authorList>
    </citation>
    <scope>NUCLEOTIDE SEQUENCE</scope>
</reference>
<dbReference type="SUPFAM" id="SSF111331">
    <property type="entry name" value="NAD kinase/diacylglycerol kinase-like"/>
    <property type="match status" value="1"/>
</dbReference>
<dbReference type="GO" id="GO:0005524">
    <property type="term" value="F:ATP binding"/>
    <property type="evidence" value="ECO:0007669"/>
    <property type="project" value="UniProtKB-KW"/>
</dbReference>
<evidence type="ECO:0000256" key="9">
    <source>
        <dbReference type="ARBA" id="ARBA00022840"/>
    </source>
</evidence>
<dbReference type="EC" id="2.7.1.107" evidence="10"/>
<evidence type="ECO:0000256" key="8">
    <source>
        <dbReference type="ARBA" id="ARBA00022833"/>
    </source>
</evidence>
<keyword evidence="3 10" id="KW-0808">Transferase</keyword>
<dbReference type="SUPFAM" id="SSF57889">
    <property type="entry name" value="Cysteine-rich domain"/>
    <property type="match status" value="1"/>
</dbReference>
<evidence type="ECO:0000313" key="14">
    <source>
        <dbReference type="EMBL" id="CAG9832953.1"/>
    </source>
</evidence>
<dbReference type="Pfam" id="PF00609">
    <property type="entry name" value="DAGK_acc"/>
    <property type="match status" value="1"/>
</dbReference>
<evidence type="ECO:0000256" key="3">
    <source>
        <dbReference type="ARBA" id="ARBA00022679"/>
    </source>
</evidence>
<dbReference type="OrthoDB" id="242257at2759"/>
<keyword evidence="4" id="KW-0479">Metal-binding</keyword>
<dbReference type="GO" id="GO:0007200">
    <property type="term" value="P:phospholipase C-activating G protein-coupled receptor signaling pathway"/>
    <property type="evidence" value="ECO:0007669"/>
    <property type="project" value="InterPro"/>
</dbReference>
<comment type="similarity">
    <text evidence="2 10">Belongs to the eukaryotic diacylglycerol kinase family.</text>
</comment>
<dbReference type="CDD" id="cd20801">
    <property type="entry name" value="C1_DGKepsilon_typeIII_rpt1"/>
    <property type="match status" value="1"/>
</dbReference>
<feature type="domain" description="Phorbol-ester/DAG-type" evidence="12">
    <location>
        <begin position="123"/>
        <end position="174"/>
    </location>
</feature>
<dbReference type="InterPro" id="IPR037607">
    <property type="entry name" value="DGK"/>
</dbReference>
<accession>A0A9N9XBQ9</accession>
<dbReference type="SMART" id="SM00046">
    <property type="entry name" value="DAGKc"/>
    <property type="match status" value="1"/>
</dbReference>
<protein>
    <recommendedName>
        <fullName evidence="10">Diacylglycerol kinase</fullName>
        <shortName evidence="10">DAG kinase</shortName>
        <ecNumber evidence="10">2.7.1.107</ecNumber>
    </recommendedName>
</protein>
<dbReference type="FunFam" id="2.60.200.40:FF:000019">
    <property type="entry name" value="Diacylglycerol kinase"/>
    <property type="match status" value="1"/>
</dbReference>
<evidence type="ECO:0000256" key="11">
    <source>
        <dbReference type="SAM" id="Phobius"/>
    </source>
</evidence>